<keyword evidence="2" id="KW-0813">Transport</keyword>
<dbReference type="Proteomes" id="UP000240717">
    <property type="component" value="Unassembled WGS sequence"/>
</dbReference>
<dbReference type="Gene3D" id="3.40.50.300">
    <property type="entry name" value="P-loop containing nucleotide triphosphate hydrolases"/>
    <property type="match status" value="1"/>
</dbReference>
<keyword evidence="4 6" id="KW-0067">ATP-binding</keyword>
<dbReference type="InterPro" id="IPR027417">
    <property type="entry name" value="P-loop_NTPase"/>
</dbReference>
<dbReference type="CDD" id="cd03230">
    <property type="entry name" value="ABC_DR_subfamily_A"/>
    <property type="match status" value="1"/>
</dbReference>
<protein>
    <submittedName>
        <fullName evidence="6">Multidrug ABC transporter ATP-binding protein</fullName>
    </submittedName>
</protein>
<evidence type="ECO:0000256" key="1">
    <source>
        <dbReference type="ARBA" id="ARBA00005417"/>
    </source>
</evidence>
<dbReference type="Pfam" id="PF00005">
    <property type="entry name" value="ABC_tran"/>
    <property type="match status" value="1"/>
</dbReference>
<evidence type="ECO:0000313" key="6">
    <source>
        <dbReference type="EMBL" id="PTI49819.1"/>
    </source>
</evidence>
<dbReference type="InterPro" id="IPR050763">
    <property type="entry name" value="ABC_transporter_ATP-binding"/>
</dbReference>
<comment type="caution">
    <text evidence="6">The sequence shown here is derived from an EMBL/GenBank/DDBJ whole genome shotgun (WGS) entry which is preliminary data.</text>
</comment>
<dbReference type="EMBL" id="PZEV01000048">
    <property type="protein sequence ID" value="PTI49819.1"/>
    <property type="molecule type" value="Genomic_DNA"/>
</dbReference>
<dbReference type="InterPro" id="IPR003593">
    <property type="entry name" value="AAA+_ATPase"/>
</dbReference>
<sequence>MIDIQDVAKHYKKKHIFDSLNMSFQNNLITILLGENGAGKSTLLRLIAGIEKVDAGSIQYFGKTLTKRQIRQLVGYVPQDIALFEHMTVEENIQFFKSLCEHPISEETIQSYLKQLNFDETKAKVSKLSGGNKRKINILIGLLSQPKILILDEPTVGIDLESRYDIHHLLEQLKSQCLIIMTTHHLDEVEVLANHIKIIGQNPFYRHVLEDKGMTYENNENALT</sequence>
<dbReference type="AlphaFoldDB" id="A0A2T4PY24"/>
<evidence type="ECO:0000259" key="5">
    <source>
        <dbReference type="PROSITE" id="PS50893"/>
    </source>
</evidence>
<evidence type="ECO:0000256" key="3">
    <source>
        <dbReference type="ARBA" id="ARBA00022741"/>
    </source>
</evidence>
<dbReference type="STRING" id="1194526.A284_00820"/>
<dbReference type="PANTHER" id="PTHR42711:SF5">
    <property type="entry name" value="ABC TRANSPORTER ATP-BINDING PROTEIN NATA"/>
    <property type="match status" value="1"/>
</dbReference>
<gene>
    <name evidence="6" type="ORF">BU085_11120</name>
</gene>
<dbReference type="GO" id="GO:0005524">
    <property type="term" value="F:ATP binding"/>
    <property type="evidence" value="ECO:0007669"/>
    <property type="project" value="UniProtKB-KW"/>
</dbReference>
<dbReference type="GO" id="GO:0016887">
    <property type="term" value="F:ATP hydrolysis activity"/>
    <property type="evidence" value="ECO:0007669"/>
    <property type="project" value="InterPro"/>
</dbReference>
<evidence type="ECO:0000256" key="4">
    <source>
        <dbReference type="ARBA" id="ARBA00022840"/>
    </source>
</evidence>
<dbReference type="PANTHER" id="PTHR42711">
    <property type="entry name" value="ABC TRANSPORTER ATP-BINDING PROTEIN"/>
    <property type="match status" value="1"/>
</dbReference>
<dbReference type="SUPFAM" id="SSF52540">
    <property type="entry name" value="P-loop containing nucleoside triphosphate hydrolases"/>
    <property type="match status" value="1"/>
</dbReference>
<organism evidence="6 7">
    <name type="scientific">Staphylococcus warneri</name>
    <dbReference type="NCBI Taxonomy" id="1292"/>
    <lineage>
        <taxon>Bacteria</taxon>
        <taxon>Bacillati</taxon>
        <taxon>Bacillota</taxon>
        <taxon>Bacilli</taxon>
        <taxon>Bacillales</taxon>
        <taxon>Staphylococcaceae</taxon>
        <taxon>Staphylococcus</taxon>
    </lineage>
</organism>
<accession>A0A2T4PY24</accession>
<comment type="similarity">
    <text evidence="1">Belongs to the ABC transporter superfamily.</text>
</comment>
<dbReference type="RefSeq" id="WP_107532616.1">
    <property type="nucleotide sequence ID" value="NZ_PZEV01000048.1"/>
</dbReference>
<feature type="domain" description="ABC transporter" evidence="5">
    <location>
        <begin position="2"/>
        <end position="221"/>
    </location>
</feature>
<proteinExistence type="inferred from homology"/>
<name>A0A2T4PY24_STAWA</name>
<dbReference type="PROSITE" id="PS00211">
    <property type="entry name" value="ABC_TRANSPORTER_1"/>
    <property type="match status" value="1"/>
</dbReference>
<dbReference type="PROSITE" id="PS50893">
    <property type="entry name" value="ABC_TRANSPORTER_2"/>
    <property type="match status" value="1"/>
</dbReference>
<reference evidence="6 7" key="1">
    <citation type="journal article" date="2016" name="Front. Microbiol.">
        <title>Comprehensive Phylogenetic Analysis of Bovine Non-aureus Staphylococci Species Based on Whole-Genome Sequencing.</title>
        <authorList>
            <person name="Naushad S."/>
            <person name="Barkema H.W."/>
            <person name="Luby C."/>
            <person name="Condas L.A."/>
            <person name="Nobrega D.B."/>
            <person name="Carson D.A."/>
            <person name="De Buck J."/>
        </authorList>
    </citation>
    <scope>NUCLEOTIDE SEQUENCE [LARGE SCALE GENOMIC DNA]</scope>
    <source>
        <strain evidence="6 7">SNUC 2993</strain>
    </source>
</reference>
<dbReference type="SMART" id="SM00382">
    <property type="entry name" value="AAA"/>
    <property type="match status" value="1"/>
</dbReference>
<evidence type="ECO:0000256" key="2">
    <source>
        <dbReference type="ARBA" id="ARBA00022448"/>
    </source>
</evidence>
<dbReference type="InterPro" id="IPR003439">
    <property type="entry name" value="ABC_transporter-like_ATP-bd"/>
</dbReference>
<keyword evidence="3" id="KW-0547">Nucleotide-binding</keyword>
<dbReference type="InterPro" id="IPR017871">
    <property type="entry name" value="ABC_transporter-like_CS"/>
</dbReference>
<evidence type="ECO:0000313" key="7">
    <source>
        <dbReference type="Proteomes" id="UP000240717"/>
    </source>
</evidence>